<proteinExistence type="predicted"/>
<dbReference type="Proteomes" id="UP001217089">
    <property type="component" value="Unassembled WGS sequence"/>
</dbReference>
<organism evidence="1 2">
    <name type="scientific">Tegillarca granosa</name>
    <name type="common">Malaysian cockle</name>
    <name type="synonym">Anadara granosa</name>
    <dbReference type="NCBI Taxonomy" id="220873"/>
    <lineage>
        <taxon>Eukaryota</taxon>
        <taxon>Metazoa</taxon>
        <taxon>Spiralia</taxon>
        <taxon>Lophotrochozoa</taxon>
        <taxon>Mollusca</taxon>
        <taxon>Bivalvia</taxon>
        <taxon>Autobranchia</taxon>
        <taxon>Pteriomorphia</taxon>
        <taxon>Arcoida</taxon>
        <taxon>Arcoidea</taxon>
        <taxon>Arcidae</taxon>
        <taxon>Tegillarca</taxon>
    </lineage>
</organism>
<evidence type="ECO:0000313" key="1">
    <source>
        <dbReference type="EMBL" id="KAJ8304190.1"/>
    </source>
</evidence>
<name>A0ABQ9EG63_TEGGR</name>
<comment type="caution">
    <text evidence="1">The sequence shown here is derived from an EMBL/GenBank/DDBJ whole genome shotgun (WGS) entry which is preliminary data.</text>
</comment>
<keyword evidence="2" id="KW-1185">Reference proteome</keyword>
<reference evidence="1 2" key="1">
    <citation type="submission" date="2022-12" db="EMBL/GenBank/DDBJ databases">
        <title>Chromosome-level genome of Tegillarca granosa.</title>
        <authorList>
            <person name="Kim J."/>
        </authorList>
    </citation>
    <scope>NUCLEOTIDE SEQUENCE [LARGE SCALE GENOMIC DNA]</scope>
    <source>
        <strain evidence="1">Teg-2019</strain>
        <tissue evidence="1">Adductor muscle</tissue>
    </source>
</reference>
<accession>A0ABQ9EG63</accession>
<sequence>MAQVKDFIAKENKSFKIADVENLIPEAFNSLTVTSWCKAVQHTIKKELQYWESEGLTQSKVEKFVINMDSDSDSERDLYDDSGDSDTGDDTDYYWLIRILVESCLRQVYYQINSVKRVSAFLTAQSDSVISFFGKKGDILCNEACNDAKSQCFLIATCLPQLFLPP</sequence>
<gene>
    <name evidence="1" type="ORF">KUTeg_017773</name>
</gene>
<protein>
    <submittedName>
        <fullName evidence="1">Uncharacterized protein</fullName>
    </submittedName>
</protein>
<evidence type="ECO:0000313" key="2">
    <source>
        <dbReference type="Proteomes" id="UP001217089"/>
    </source>
</evidence>
<dbReference type="EMBL" id="JARBDR010000903">
    <property type="protein sequence ID" value="KAJ8304190.1"/>
    <property type="molecule type" value="Genomic_DNA"/>
</dbReference>